<keyword evidence="1" id="KW-1133">Transmembrane helix</keyword>
<dbReference type="KEGG" id="sfa:Sfla_0131"/>
<feature type="transmembrane region" description="Helical" evidence="1">
    <location>
        <begin position="37"/>
        <end position="55"/>
    </location>
</feature>
<dbReference type="OrthoDB" id="4335825at2"/>
<accession>A0A8D4BD66</accession>
<sequence length="166" mass="17461">MDTTPEAVHRRIAAALAAFVAVGAAVSGFLLNGSPTAAVWAVAGGSGTALGMFMVRRRVLATLEESRGTAMELGYAEGIGDMVVVGLHAYAAAVFPMTGPGGVSMAERLKRRDLAYQLTATEGLPHHVAERAAAALEAIDAGRDHERVQSALNDLMRAVHEQRRRV</sequence>
<dbReference type="EMBL" id="CP002475">
    <property type="protein sequence ID" value="ADW01599.1"/>
    <property type="molecule type" value="Genomic_DNA"/>
</dbReference>
<proteinExistence type="predicted"/>
<evidence type="ECO:0000313" key="2">
    <source>
        <dbReference type="EMBL" id="ADW01599.1"/>
    </source>
</evidence>
<dbReference type="Proteomes" id="UP000002066">
    <property type="component" value="Chromosome"/>
</dbReference>
<organism evidence="2 3">
    <name type="scientific">Streptomyces pratensis (strain ATCC 33331 / IAF-45CD)</name>
    <dbReference type="NCBI Taxonomy" id="591167"/>
    <lineage>
        <taxon>Bacteria</taxon>
        <taxon>Bacillati</taxon>
        <taxon>Actinomycetota</taxon>
        <taxon>Actinomycetes</taxon>
        <taxon>Kitasatosporales</taxon>
        <taxon>Streptomycetaceae</taxon>
        <taxon>Streptomyces</taxon>
    </lineage>
</organism>
<keyword evidence="1" id="KW-0812">Transmembrane</keyword>
<evidence type="ECO:0000256" key="1">
    <source>
        <dbReference type="SAM" id="Phobius"/>
    </source>
</evidence>
<evidence type="ECO:0000313" key="3">
    <source>
        <dbReference type="Proteomes" id="UP000002066"/>
    </source>
</evidence>
<dbReference type="AlphaFoldDB" id="A0A8D4BD66"/>
<feature type="transmembrane region" description="Helical" evidence="1">
    <location>
        <begin position="12"/>
        <end position="31"/>
    </location>
</feature>
<reference evidence="2 3" key="1">
    <citation type="submission" date="2011-01" db="EMBL/GenBank/DDBJ databases">
        <title>Complete sequence of chromosome of Streptomyces flavogriseus ATCC 33331.</title>
        <authorList>
            <consortium name="US DOE Joint Genome Institute"/>
            <person name="Lucas S."/>
            <person name="Copeland A."/>
            <person name="Lapidus A."/>
            <person name="Cheng J.-F."/>
            <person name="Goodwin L."/>
            <person name="Pitluck S."/>
            <person name="Davenport K."/>
            <person name="Detter J.C."/>
            <person name="Han C."/>
            <person name="Tapia R."/>
            <person name="Land M."/>
            <person name="Hauser L."/>
            <person name="Kyrpides N."/>
            <person name="Ivanova N."/>
            <person name="Ovchinnikova G."/>
            <person name="Pagani I."/>
            <person name="Brumm P."/>
            <person name="Mead D."/>
            <person name="Woyke T."/>
        </authorList>
    </citation>
    <scope>NUCLEOTIDE SEQUENCE [LARGE SCALE GENOMIC DNA]</scope>
    <source>
        <strain evidence="3">ATCC 33331 / IAF-45CD</strain>
    </source>
</reference>
<protein>
    <submittedName>
        <fullName evidence="2">Uncharacterized protein</fullName>
    </submittedName>
</protein>
<gene>
    <name evidence="2" type="ordered locus">Sfla_0131</name>
</gene>
<name>A0A8D4BD66_STRFA</name>
<keyword evidence="1" id="KW-0472">Membrane</keyword>